<gene>
    <name evidence="2" type="ORF">UCREL1_9911</name>
</gene>
<dbReference type="AlphaFoldDB" id="M7SG88"/>
<protein>
    <recommendedName>
        <fullName evidence="4">OTU domain-containing protein</fullName>
    </recommendedName>
</protein>
<feature type="region of interest" description="Disordered" evidence="1">
    <location>
        <begin position="1"/>
        <end position="56"/>
    </location>
</feature>
<organism evidence="2 3">
    <name type="scientific">Eutypa lata (strain UCR-EL1)</name>
    <name type="common">Grapevine dieback disease fungus</name>
    <name type="synonym">Eutypa armeniacae</name>
    <dbReference type="NCBI Taxonomy" id="1287681"/>
    <lineage>
        <taxon>Eukaryota</taxon>
        <taxon>Fungi</taxon>
        <taxon>Dikarya</taxon>
        <taxon>Ascomycota</taxon>
        <taxon>Pezizomycotina</taxon>
        <taxon>Sordariomycetes</taxon>
        <taxon>Xylariomycetidae</taxon>
        <taxon>Xylariales</taxon>
        <taxon>Diatrypaceae</taxon>
        <taxon>Eutypa</taxon>
    </lineage>
</organism>
<proteinExistence type="predicted"/>
<feature type="region of interest" description="Disordered" evidence="1">
    <location>
        <begin position="187"/>
        <end position="256"/>
    </location>
</feature>
<evidence type="ECO:0000313" key="3">
    <source>
        <dbReference type="Proteomes" id="UP000012174"/>
    </source>
</evidence>
<dbReference type="Proteomes" id="UP000012174">
    <property type="component" value="Unassembled WGS sequence"/>
</dbReference>
<evidence type="ECO:0000313" key="2">
    <source>
        <dbReference type="EMBL" id="EMR63147.1"/>
    </source>
</evidence>
<dbReference type="EMBL" id="KB707264">
    <property type="protein sequence ID" value="EMR63147.1"/>
    <property type="molecule type" value="Genomic_DNA"/>
</dbReference>
<dbReference type="CDD" id="cd22744">
    <property type="entry name" value="OTU"/>
    <property type="match status" value="1"/>
</dbReference>
<dbReference type="KEGG" id="ela:UCREL1_9911"/>
<evidence type="ECO:0008006" key="4">
    <source>
        <dbReference type="Google" id="ProtNLM"/>
    </source>
</evidence>
<dbReference type="OrthoDB" id="3540583at2759"/>
<feature type="region of interest" description="Disordered" evidence="1">
    <location>
        <begin position="130"/>
        <end position="151"/>
    </location>
</feature>
<dbReference type="HOGENOM" id="CLU_412209_0_0_1"/>
<reference evidence="3" key="1">
    <citation type="journal article" date="2013" name="Genome Announc.">
        <title>Draft genome sequence of the grapevine dieback fungus Eutypa lata UCR-EL1.</title>
        <authorList>
            <person name="Blanco-Ulate B."/>
            <person name="Rolshausen P.E."/>
            <person name="Cantu D."/>
        </authorList>
    </citation>
    <scope>NUCLEOTIDE SEQUENCE [LARGE SCALE GENOMIC DNA]</scope>
    <source>
        <strain evidence="3">UCR-EL1</strain>
    </source>
</reference>
<evidence type="ECO:0000256" key="1">
    <source>
        <dbReference type="SAM" id="MobiDB-lite"/>
    </source>
</evidence>
<sequence>MSSSAPDFIPLNEFPSAGKRKTMTPSSEEGAEDEWEGPCKRARRGEGSSSPLSTVPSEAVPTEFAFNVLQARREALNDDNNNGSCYHAIEGLKSAIKRCEDADGLLDNDTIEFLMEKLEHNVAARRGNVGSYTEASTQTGPLPQPGPTSATVKGLRARQLEHIRRLKPIIPAHSPITVVRCQLREAKRPSGTSSNPVPFPQSSLPSPSSAPVIDLLSSDDEDDGDKTARPSAFRVGGAEFGMYDPAQGEDNYDDSDSSQWGGVFGGTPPSLPHDEVWDRADRTDRVDAEEHRIQFYGLDRSLSLPVHYNQLRYQDNRNNYTRRPDPTSGHQLNLEQYHDDMGSMHTRDVGVAITDILRNTSWGASSAELRGYGEEQQMLGWRTSPHSAKVMRGFPLVEDVRFLVAGNHGSPSGDCYWRALSFHLYGGTPSHWDLVKAEHLEFVHHVLSNRDHPRYQLYSEHFNSRFFDTSAASASSTAAGGGEFKANLWQTLHMAHTWTPALMQQITADLYNICVVTFSVTRKKGPNDDDDDDGGFDVVIVDDDDVDENEINNNNNEPIIHEVAETTMRGAYNSRHIFLAYMDSMHFQPMVPVDFYASEFQYPLPTVADTARYKFAPKVTNRNSARSSLAHPWRHEFTDTAPLPVPRMHGCDVDDLRRYMGTTLQT</sequence>
<feature type="compositionally biased region" description="Polar residues" evidence="1">
    <location>
        <begin position="47"/>
        <end position="56"/>
    </location>
</feature>
<dbReference type="eggNOG" id="ENOG502SYFQ">
    <property type="taxonomic scope" value="Eukaryota"/>
</dbReference>
<keyword evidence="3" id="KW-1185">Reference proteome</keyword>
<feature type="compositionally biased region" description="Low complexity" evidence="1">
    <location>
        <begin position="200"/>
        <end position="216"/>
    </location>
</feature>
<name>M7SG88_EUTLA</name>
<accession>M7SG88</accession>